<evidence type="ECO:0000313" key="2">
    <source>
        <dbReference type="Proteomes" id="UP000594638"/>
    </source>
</evidence>
<dbReference type="AlphaFoldDB" id="A0A8S0PM17"/>
<accession>A0A8S0PM17</accession>
<evidence type="ECO:0000313" key="1">
    <source>
        <dbReference type="EMBL" id="CAA2955314.1"/>
    </source>
</evidence>
<dbReference type="EMBL" id="CACTIH010000145">
    <property type="protein sequence ID" value="CAA2955314.1"/>
    <property type="molecule type" value="Genomic_DNA"/>
</dbReference>
<keyword evidence="2" id="KW-1185">Reference proteome</keyword>
<organism evidence="1 2">
    <name type="scientific">Olea europaea subsp. europaea</name>
    <dbReference type="NCBI Taxonomy" id="158383"/>
    <lineage>
        <taxon>Eukaryota</taxon>
        <taxon>Viridiplantae</taxon>
        <taxon>Streptophyta</taxon>
        <taxon>Embryophyta</taxon>
        <taxon>Tracheophyta</taxon>
        <taxon>Spermatophyta</taxon>
        <taxon>Magnoliopsida</taxon>
        <taxon>eudicotyledons</taxon>
        <taxon>Gunneridae</taxon>
        <taxon>Pentapetalae</taxon>
        <taxon>asterids</taxon>
        <taxon>lamiids</taxon>
        <taxon>Lamiales</taxon>
        <taxon>Oleaceae</taxon>
        <taxon>Oleeae</taxon>
        <taxon>Olea</taxon>
    </lineage>
</organism>
<dbReference type="Gramene" id="OE9A039698T1">
    <property type="protein sequence ID" value="OE9A039698C1"/>
    <property type="gene ID" value="OE9A039698"/>
</dbReference>
<name>A0A8S0PM17_OLEEU</name>
<gene>
    <name evidence="1" type="ORF">OLEA9_A039698</name>
</gene>
<reference evidence="1 2" key="1">
    <citation type="submission" date="2019-12" db="EMBL/GenBank/DDBJ databases">
        <authorList>
            <person name="Alioto T."/>
            <person name="Alioto T."/>
            <person name="Gomez Garrido J."/>
        </authorList>
    </citation>
    <scope>NUCLEOTIDE SEQUENCE [LARGE SCALE GENOMIC DNA]</scope>
</reference>
<proteinExistence type="predicted"/>
<dbReference type="Proteomes" id="UP000594638">
    <property type="component" value="Unassembled WGS sequence"/>
</dbReference>
<comment type="caution">
    <text evidence="1">The sequence shown here is derived from an EMBL/GenBank/DDBJ whole genome shotgun (WGS) entry which is preliminary data.</text>
</comment>
<sequence>MATVMMLPDLARGHRSTRAELSPLPTSIRCAVVDKLLNCYRRLRYKDEGGRKLADLSGWLEMFSHAIWKDLLQVRCMSVVVKMDFIYGIE</sequence>
<protein>
    <submittedName>
        <fullName evidence="1">Uncharacterized protein</fullName>
    </submittedName>
</protein>